<evidence type="ECO:0000313" key="1">
    <source>
        <dbReference type="EMBL" id="KAK4208512.1"/>
    </source>
</evidence>
<reference evidence="1" key="1">
    <citation type="journal article" date="2023" name="Mol. Phylogenet. Evol.">
        <title>Genome-scale phylogeny and comparative genomics of the fungal order Sordariales.</title>
        <authorList>
            <person name="Hensen N."/>
            <person name="Bonometti L."/>
            <person name="Westerberg I."/>
            <person name="Brannstrom I.O."/>
            <person name="Guillou S."/>
            <person name="Cros-Aarteil S."/>
            <person name="Calhoun S."/>
            <person name="Haridas S."/>
            <person name="Kuo A."/>
            <person name="Mondo S."/>
            <person name="Pangilinan J."/>
            <person name="Riley R."/>
            <person name="LaButti K."/>
            <person name="Andreopoulos B."/>
            <person name="Lipzen A."/>
            <person name="Chen C."/>
            <person name="Yan M."/>
            <person name="Daum C."/>
            <person name="Ng V."/>
            <person name="Clum A."/>
            <person name="Steindorff A."/>
            <person name="Ohm R.A."/>
            <person name="Martin F."/>
            <person name="Silar P."/>
            <person name="Natvig D.O."/>
            <person name="Lalanne C."/>
            <person name="Gautier V."/>
            <person name="Ament-Velasquez S.L."/>
            <person name="Kruys A."/>
            <person name="Hutchinson M.I."/>
            <person name="Powell A.J."/>
            <person name="Barry K."/>
            <person name="Miller A.N."/>
            <person name="Grigoriev I.V."/>
            <person name="Debuchy R."/>
            <person name="Gladieux P."/>
            <person name="Hiltunen Thoren M."/>
            <person name="Johannesson H."/>
        </authorList>
    </citation>
    <scope>NUCLEOTIDE SEQUENCE</scope>
    <source>
        <strain evidence="1">PSN293</strain>
    </source>
</reference>
<gene>
    <name evidence="1" type="ORF">QBC37DRAFT_405210</name>
</gene>
<proteinExistence type="predicted"/>
<accession>A0AAN6Y377</accession>
<reference evidence="1" key="2">
    <citation type="submission" date="2023-05" db="EMBL/GenBank/DDBJ databases">
        <authorList>
            <consortium name="Lawrence Berkeley National Laboratory"/>
            <person name="Steindorff A."/>
            <person name="Hensen N."/>
            <person name="Bonometti L."/>
            <person name="Westerberg I."/>
            <person name="Brannstrom I.O."/>
            <person name="Guillou S."/>
            <person name="Cros-Aarteil S."/>
            <person name="Calhoun S."/>
            <person name="Haridas S."/>
            <person name="Kuo A."/>
            <person name="Mondo S."/>
            <person name="Pangilinan J."/>
            <person name="Riley R."/>
            <person name="Labutti K."/>
            <person name="Andreopoulos B."/>
            <person name="Lipzen A."/>
            <person name="Chen C."/>
            <person name="Yanf M."/>
            <person name="Daum C."/>
            <person name="Ng V."/>
            <person name="Clum A."/>
            <person name="Ohm R."/>
            <person name="Martin F."/>
            <person name="Silar P."/>
            <person name="Natvig D."/>
            <person name="Lalanne C."/>
            <person name="Gautier V."/>
            <person name="Ament-Velasquez S.L."/>
            <person name="Kruys A."/>
            <person name="Hutchinson M.I."/>
            <person name="Powell A.J."/>
            <person name="Barry K."/>
            <person name="Miller A.N."/>
            <person name="Grigoriev I.V."/>
            <person name="Debuchy R."/>
            <person name="Gladieux P."/>
            <person name="Thoren M.H."/>
            <person name="Johannesson H."/>
        </authorList>
    </citation>
    <scope>NUCLEOTIDE SEQUENCE</scope>
    <source>
        <strain evidence="1">PSN293</strain>
    </source>
</reference>
<keyword evidence="2" id="KW-1185">Reference proteome</keyword>
<comment type="caution">
    <text evidence="1">The sequence shown here is derived from an EMBL/GenBank/DDBJ whole genome shotgun (WGS) entry which is preliminary data.</text>
</comment>
<organism evidence="1 2">
    <name type="scientific">Rhypophila decipiens</name>
    <dbReference type="NCBI Taxonomy" id="261697"/>
    <lineage>
        <taxon>Eukaryota</taxon>
        <taxon>Fungi</taxon>
        <taxon>Dikarya</taxon>
        <taxon>Ascomycota</taxon>
        <taxon>Pezizomycotina</taxon>
        <taxon>Sordariomycetes</taxon>
        <taxon>Sordariomycetidae</taxon>
        <taxon>Sordariales</taxon>
        <taxon>Naviculisporaceae</taxon>
        <taxon>Rhypophila</taxon>
    </lineage>
</organism>
<dbReference type="EMBL" id="MU858240">
    <property type="protein sequence ID" value="KAK4208512.1"/>
    <property type="molecule type" value="Genomic_DNA"/>
</dbReference>
<protein>
    <submittedName>
        <fullName evidence="1">Uncharacterized protein</fullName>
    </submittedName>
</protein>
<dbReference type="Proteomes" id="UP001301769">
    <property type="component" value="Unassembled WGS sequence"/>
</dbReference>
<evidence type="ECO:0000313" key="2">
    <source>
        <dbReference type="Proteomes" id="UP001301769"/>
    </source>
</evidence>
<dbReference type="AlphaFoldDB" id="A0AAN6Y377"/>
<name>A0AAN6Y377_9PEZI</name>
<sequence length="266" mass="30207">MEQYLAIRPILLTEPNANTVYILVKTVRPATMKTPRFNRYQLDRRATHISSSHLRRRLARVVAVCDDDTLSSDPRWENPLCPLPRYFWGPTENSIQQSFPLEKLSPLPGERVNCPDAVRPDRSGGGRMSPGTAHCRKKRMSIAWDGAWTLPALSSRKELSPTTASTTGRSQPVYLKEYEMFKGEKPFGIDDTPLTSLIYGIQGLEDYYSCDALSVECLRHMAVIDTTDAMRDLYERCTNRNWARAGWVRGVPWRLEVDASYSMGSS</sequence>